<reference evidence="4 5" key="1">
    <citation type="journal article" date="2023" name="ISME J.">
        <title>Thermophilic Dehalococcoidia with unusual traits shed light on an unexpected past.</title>
        <authorList>
            <person name="Palmer M."/>
            <person name="Covington J.K."/>
            <person name="Zhou E.M."/>
            <person name="Thomas S.C."/>
            <person name="Habib N."/>
            <person name="Seymour C.O."/>
            <person name="Lai D."/>
            <person name="Johnston J."/>
            <person name="Hashimi A."/>
            <person name="Jiao J.Y."/>
            <person name="Muok A.R."/>
            <person name="Liu L."/>
            <person name="Xian W.D."/>
            <person name="Zhi X.Y."/>
            <person name="Li M.M."/>
            <person name="Silva L.P."/>
            <person name="Bowen B.P."/>
            <person name="Louie K."/>
            <person name="Briegel A."/>
            <person name="Pett-Ridge J."/>
            <person name="Weber P.K."/>
            <person name="Tocheva E.I."/>
            <person name="Woyke T."/>
            <person name="Northen T.R."/>
            <person name="Mayali X."/>
            <person name="Li W.J."/>
            <person name="Hedlund B.P."/>
        </authorList>
    </citation>
    <scope>NUCLEOTIDE SEQUENCE [LARGE SCALE GENOMIC DNA]</scope>
    <source>
        <strain evidence="4 5">YIM 72310</strain>
    </source>
</reference>
<accession>A0ABY7M231</accession>
<protein>
    <submittedName>
        <fullName evidence="4">Acyltransferase</fullName>
    </submittedName>
</protein>
<dbReference type="PANTHER" id="PTHR23416">
    <property type="entry name" value="SIALIC ACID SYNTHASE-RELATED"/>
    <property type="match status" value="1"/>
</dbReference>
<gene>
    <name evidence="4" type="ORF">O0235_08200</name>
</gene>
<evidence type="ECO:0000256" key="2">
    <source>
        <dbReference type="ARBA" id="ARBA00022679"/>
    </source>
</evidence>
<keyword evidence="5" id="KW-1185">Reference proteome</keyword>
<sequence length="197" mass="21229">MPAFSTLRDVLRPVGRPLRAGLAPLRRARWRARYLRDGIDGIAMELRTTVAHHEELLRLFGARVGRDVSIHGPIHIVNAGRDFSNLRIGSRVHLGTDVLIDLADAVTIEDEATLAMRASIITHLDVGPGPLRERRPRQQAPVRIGRGAYLGIGATILHGVTIGECATIGAHALVDRDVPAGATVLAPRARRAGEAPA</sequence>
<dbReference type="Proteomes" id="UP001212803">
    <property type="component" value="Chromosome"/>
</dbReference>
<dbReference type="SUPFAM" id="SSF51161">
    <property type="entry name" value="Trimeric LpxA-like enzymes"/>
    <property type="match status" value="1"/>
</dbReference>
<evidence type="ECO:0000313" key="4">
    <source>
        <dbReference type="EMBL" id="WBL34776.1"/>
    </source>
</evidence>
<dbReference type="Pfam" id="PF00132">
    <property type="entry name" value="Hexapep"/>
    <property type="match status" value="1"/>
</dbReference>
<keyword evidence="3" id="KW-0677">Repeat</keyword>
<dbReference type="PROSITE" id="PS00101">
    <property type="entry name" value="HEXAPEP_TRANSFERASES"/>
    <property type="match status" value="1"/>
</dbReference>
<evidence type="ECO:0000256" key="1">
    <source>
        <dbReference type="ARBA" id="ARBA00007274"/>
    </source>
</evidence>
<proteinExistence type="inferred from homology"/>
<dbReference type="Gene3D" id="2.160.10.10">
    <property type="entry name" value="Hexapeptide repeat proteins"/>
    <property type="match status" value="1"/>
</dbReference>
<dbReference type="GO" id="GO:0016746">
    <property type="term" value="F:acyltransferase activity"/>
    <property type="evidence" value="ECO:0007669"/>
    <property type="project" value="UniProtKB-KW"/>
</dbReference>
<dbReference type="InterPro" id="IPR001451">
    <property type="entry name" value="Hexapep"/>
</dbReference>
<evidence type="ECO:0000256" key="3">
    <source>
        <dbReference type="ARBA" id="ARBA00022737"/>
    </source>
</evidence>
<name>A0ABY7M231_9CHLR</name>
<dbReference type="CDD" id="cd04647">
    <property type="entry name" value="LbH_MAT_like"/>
    <property type="match status" value="1"/>
</dbReference>
<dbReference type="PANTHER" id="PTHR23416:SF23">
    <property type="entry name" value="ACETYLTRANSFERASE C18B11.09C-RELATED"/>
    <property type="match status" value="1"/>
</dbReference>
<keyword evidence="4" id="KW-0012">Acyltransferase</keyword>
<dbReference type="InterPro" id="IPR011004">
    <property type="entry name" value="Trimer_LpxA-like_sf"/>
</dbReference>
<evidence type="ECO:0000313" key="5">
    <source>
        <dbReference type="Proteomes" id="UP001212803"/>
    </source>
</evidence>
<dbReference type="InterPro" id="IPR018357">
    <property type="entry name" value="Hexapep_transf_CS"/>
</dbReference>
<comment type="similarity">
    <text evidence="1">Belongs to the transferase hexapeptide repeat family.</text>
</comment>
<dbReference type="EMBL" id="CP115149">
    <property type="protein sequence ID" value="WBL34776.1"/>
    <property type="molecule type" value="Genomic_DNA"/>
</dbReference>
<keyword evidence="2" id="KW-0808">Transferase</keyword>
<organism evidence="4 5">
    <name type="scientific">Tepidiforma flava</name>
    <dbReference type="NCBI Taxonomy" id="3004094"/>
    <lineage>
        <taxon>Bacteria</taxon>
        <taxon>Bacillati</taxon>
        <taxon>Chloroflexota</taxon>
        <taxon>Tepidiformia</taxon>
        <taxon>Tepidiformales</taxon>
        <taxon>Tepidiformaceae</taxon>
        <taxon>Tepidiforma</taxon>
    </lineage>
</organism>
<dbReference type="RefSeq" id="WP_270055304.1">
    <property type="nucleotide sequence ID" value="NZ_CP115149.1"/>
</dbReference>
<dbReference type="InterPro" id="IPR051159">
    <property type="entry name" value="Hexapeptide_acetyltransf"/>
</dbReference>